<dbReference type="Gene3D" id="3.80.10.10">
    <property type="entry name" value="Ribonuclease Inhibitor"/>
    <property type="match status" value="1"/>
</dbReference>
<evidence type="ECO:0008006" key="4">
    <source>
        <dbReference type="Google" id="ProtNLM"/>
    </source>
</evidence>
<evidence type="ECO:0000313" key="3">
    <source>
        <dbReference type="Proteomes" id="UP000734854"/>
    </source>
</evidence>
<feature type="region of interest" description="Disordered" evidence="1">
    <location>
        <begin position="406"/>
        <end position="468"/>
    </location>
</feature>
<protein>
    <recommendedName>
        <fullName evidence="4">Disease resistance protein</fullName>
    </recommendedName>
</protein>
<dbReference type="Proteomes" id="UP000734854">
    <property type="component" value="Unassembled WGS sequence"/>
</dbReference>
<comment type="caution">
    <text evidence="2">The sequence shown here is derived from an EMBL/GenBank/DDBJ whole genome shotgun (WGS) entry which is preliminary data.</text>
</comment>
<feature type="region of interest" description="Disordered" evidence="1">
    <location>
        <begin position="74"/>
        <end position="107"/>
    </location>
</feature>
<keyword evidence="3" id="KW-1185">Reference proteome</keyword>
<sequence length="468" mass="51354">MAEPTVQDAITCFYRTVLSFGKELFTQVIWSANQVSGTFLSITVLYGISPSKPHAHLLRKKKGRRSFADLLPAIPPSASTGIPLSPPTSQGPSRARPSTSPWSPTLSSRCCWATCAGDSSSISGRRTRSRHFRCIQCHRKFLISYARRVGVERYACLERVLHCRAFSTSQGSSHGRNEVIKTHYIGLASVDTIENDLFPMLEELELMDLPVLEELPDLGSLPCLKSLRMRMMSMLKHIDFAFSGATEKVLLPRVETLVLRELKALEELPRCNELMRMSLKRFENFTSLKELQIKACPKLSLIQEEETGLLPPSLKTLKLDDSGDLDKLLLGNLYNLTSLTKLEIVKCPHVQSIPRELFLRLSLLERLTITDGHELRLVEGLEASSRASVISTAECLAGIGDSSGEGEWPCEGPAGDWPCEGPVGDWPREGPAGDGPREGPGGDWPCEGSAGDCPGEGPAGDWPCEGPA</sequence>
<dbReference type="SUPFAM" id="SSF52058">
    <property type="entry name" value="L domain-like"/>
    <property type="match status" value="1"/>
</dbReference>
<feature type="compositionally biased region" description="Polar residues" evidence="1">
    <location>
        <begin position="77"/>
        <end position="92"/>
    </location>
</feature>
<accession>A0A8J5BXG2</accession>
<dbReference type="AlphaFoldDB" id="A0A8J5BXG2"/>
<gene>
    <name evidence="2" type="ORF">ZIOFF_074052</name>
</gene>
<organism evidence="2 3">
    <name type="scientific">Zingiber officinale</name>
    <name type="common">Ginger</name>
    <name type="synonym">Amomum zingiber</name>
    <dbReference type="NCBI Taxonomy" id="94328"/>
    <lineage>
        <taxon>Eukaryota</taxon>
        <taxon>Viridiplantae</taxon>
        <taxon>Streptophyta</taxon>
        <taxon>Embryophyta</taxon>
        <taxon>Tracheophyta</taxon>
        <taxon>Spermatophyta</taxon>
        <taxon>Magnoliopsida</taxon>
        <taxon>Liliopsida</taxon>
        <taxon>Zingiberales</taxon>
        <taxon>Zingiberaceae</taxon>
        <taxon>Zingiber</taxon>
    </lineage>
</organism>
<evidence type="ECO:0000313" key="2">
    <source>
        <dbReference type="EMBL" id="KAG6469338.1"/>
    </source>
</evidence>
<proteinExistence type="predicted"/>
<dbReference type="InterPro" id="IPR032675">
    <property type="entry name" value="LRR_dom_sf"/>
</dbReference>
<dbReference type="EMBL" id="JACMSC010000022">
    <property type="protein sequence ID" value="KAG6469338.1"/>
    <property type="molecule type" value="Genomic_DNA"/>
</dbReference>
<feature type="compositionally biased region" description="Low complexity" evidence="1">
    <location>
        <begin position="97"/>
        <end position="107"/>
    </location>
</feature>
<reference evidence="2 3" key="1">
    <citation type="submission" date="2020-08" db="EMBL/GenBank/DDBJ databases">
        <title>Plant Genome Project.</title>
        <authorList>
            <person name="Zhang R.-G."/>
        </authorList>
    </citation>
    <scope>NUCLEOTIDE SEQUENCE [LARGE SCALE GENOMIC DNA]</scope>
    <source>
        <tissue evidence="2">Rhizome</tissue>
    </source>
</reference>
<evidence type="ECO:0000256" key="1">
    <source>
        <dbReference type="SAM" id="MobiDB-lite"/>
    </source>
</evidence>
<name>A0A8J5BXG2_ZINOF</name>